<evidence type="ECO:0000313" key="1">
    <source>
        <dbReference type="EMBL" id="RGX28316.1"/>
    </source>
</evidence>
<gene>
    <name evidence="1" type="ORF">DWV29_15465</name>
</gene>
<protein>
    <submittedName>
        <fullName evidence="1">Uncharacterized protein</fullName>
    </submittedName>
</protein>
<evidence type="ECO:0000313" key="2">
    <source>
        <dbReference type="Proteomes" id="UP000283880"/>
    </source>
</evidence>
<organism evidence="1 2">
    <name type="scientific">Enterocloster asparagiformis</name>
    <dbReference type="NCBI Taxonomy" id="333367"/>
    <lineage>
        <taxon>Bacteria</taxon>
        <taxon>Bacillati</taxon>
        <taxon>Bacillota</taxon>
        <taxon>Clostridia</taxon>
        <taxon>Lachnospirales</taxon>
        <taxon>Lachnospiraceae</taxon>
        <taxon>Enterocloster</taxon>
    </lineage>
</organism>
<accession>A0A413FDY1</accession>
<proteinExistence type="predicted"/>
<reference evidence="1 2" key="1">
    <citation type="submission" date="2018-08" db="EMBL/GenBank/DDBJ databases">
        <title>A genome reference for cultivated species of the human gut microbiota.</title>
        <authorList>
            <person name="Zou Y."/>
            <person name="Xue W."/>
            <person name="Luo G."/>
        </authorList>
    </citation>
    <scope>NUCLEOTIDE SEQUENCE [LARGE SCALE GENOMIC DNA]</scope>
    <source>
        <strain evidence="1 2">AF04-15</strain>
    </source>
</reference>
<name>A0A413FDY1_9FIRM</name>
<dbReference type="AlphaFoldDB" id="A0A413FDY1"/>
<dbReference type="EMBL" id="QSBM01000011">
    <property type="protein sequence ID" value="RGX28316.1"/>
    <property type="molecule type" value="Genomic_DNA"/>
</dbReference>
<dbReference type="Proteomes" id="UP000283880">
    <property type="component" value="Unassembled WGS sequence"/>
</dbReference>
<sequence>MQWAAGAACGGLLGTQGLPVNWKNLFYIAGKSIIIERITGQTVGFRDERAEMQRIRHPMQKLAQKAAYKRA</sequence>
<comment type="caution">
    <text evidence="1">The sequence shown here is derived from an EMBL/GenBank/DDBJ whole genome shotgun (WGS) entry which is preliminary data.</text>
</comment>